<evidence type="ECO:0000256" key="1">
    <source>
        <dbReference type="SAM" id="MobiDB-lite"/>
    </source>
</evidence>
<evidence type="ECO:0000256" key="2">
    <source>
        <dbReference type="SAM" id="SignalP"/>
    </source>
</evidence>
<organism evidence="3 4">
    <name type="scientific">Mesomycoplasma molare</name>
    <dbReference type="NCBI Taxonomy" id="171288"/>
    <lineage>
        <taxon>Bacteria</taxon>
        <taxon>Bacillati</taxon>
        <taxon>Mycoplasmatota</taxon>
        <taxon>Mycoplasmoidales</taxon>
        <taxon>Metamycoplasmataceae</taxon>
        <taxon>Mesomycoplasma</taxon>
    </lineage>
</organism>
<feature type="region of interest" description="Disordered" evidence="1">
    <location>
        <begin position="375"/>
        <end position="405"/>
    </location>
</feature>
<evidence type="ECO:0000313" key="3">
    <source>
        <dbReference type="EMBL" id="UWD34175.1"/>
    </source>
</evidence>
<gene>
    <name evidence="3" type="ORF">NX772_03775</name>
</gene>
<protein>
    <recommendedName>
        <fullName evidence="5">DUF31 domain-containing protein</fullName>
    </recommendedName>
</protein>
<keyword evidence="4" id="KW-1185">Reference proteome</keyword>
<dbReference type="Proteomes" id="UP001058364">
    <property type="component" value="Chromosome"/>
</dbReference>
<feature type="signal peptide" evidence="2">
    <location>
        <begin position="1"/>
        <end position="27"/>
    </location>
</feature>
<dbReference type="EMBL" id="CP103423">
    <property type="protein sequence ID" value="UWD34175.1"/>
    <property type="molecule type" value="Genomic_DNA"/>
</dbReference>
<feature type="compositionally biased region" description="Pro residues" evidence="1">
    <location>
        <begin position="262"/>
        <end position="274"/>
    </location>
</feature>
<dbReference type="RefSeq" id="WP_027123599.1">
    <property type="nucleotide sequence ID" value="NZ_CP103423.1"/>
</dbReference>
<name>A0ABY5TU39_9BACT</name>
<feature type="region of interest" description="Disordered" evidence="1">
    <location>
        <begin position="226"/>
        <end position="279"/>
    </location>
</feature>
<keyword evidence="2" id="KW-0732">Signal</keyword>
<reference evidence="3" key="1">
    <citation type="submission" date="2022-08" db="EMBL/GenBank/DDBJ databases">
        <title>Complete genome sequence of Mycoplasma molare type strain H 542.</title>
        <authorList>
            <person name="Spergser J."/>
        </authorList>
    </citation>
    <scope>NUCLEOTIDE SEQUENCE</scope>
    <source>
        <strain evidence="3">H 542</strain>
    </source>
</reference>
<proteinExistence type="predicted"/>
<sequence length="1578" mass="181704">MKKSILKNFLKSTALVSLLALSPPIFNSCIGRNKNESKIPAVEDISFNSITATSASVVIQLNEPTLIEKTESNIELTSIINSVHHSIKVDARGKQVVFNFKNLHPDSRYFITSININNQKIIIPHKLKIDFQTLPKQKVLSIKSIGFFDIKQNEANLRINYESDSAIEFNKMNIIFDNPVNISFISNENNLVTFKLNGLTSNTTYKLKNITLENYKVNFNSNNSSFITLKNPTPDSPKPDTKPTPNPNNNHNTGVNDKDKPNPNPETHPNPQPDETPKKQFAIKNIKLLEIKTNKAKIRVNFSELEHQSQNTIFSMTLSNNYKKDGFNFNYAEQYVDFVFENLTPNTSYNIVNLKASGKPILNNFSFSFNTEENTTDITDNTADKEHNDNNNDEDNSTSFEEPSIVSRSPFYENEANIIEKNDSTFSDIKNDSDLSNYFTFIERSKTTEPNDNFPKYSQNEIISHEIKNNNLTIKVKLIEDYGDNFALKIQKSESTQKISPTKKENNIAEFLVSNIANGESIKIIGLFNGDDEIPKFKNKNYNIETKKTTEESDKFNFTNFTDWKLWVANTQLYSFSINAYKTASNIEWPNAFALKIVNYDNQIEYIDLRFKNRSENSPRTAEEYFEKSRVNKILGLTLKKGSQYYDITNLNNKIEKPDVGQSEAVSNFNINSINLEGSTIKINYLNSIDTSINSVKFLIKSLNPFQPWSKIITANIDHGNKTATFSNNEIAKNISEYIIVSTQLKNEVIDYGLNPKYKFKFVSNDKSINLLDLKIIKDQQNKQLFASAKFDLNNNDMEFLKGKWIQFVFEPEVNAGQEEYYGLNFVKDYKINVPFENLWKFGLNGFYENTKYILKSIKAIEPFTQNDYYDNFSISNSDNSFIYKFDYQNITNNKLIKNNNFSDSTLSDSDLITRNKNLTRQDLINFWLSNETKSKIPYSPQNHWALIEYERYHFYKSAAGDIKRRKNFILVDYNGNEVHLRLIAGRKILNNAIPVISEDHKKVTITEDLGQYTGLENIKDSAIFIFRMELDNQKRKLTETTPLDPASTSAKSFVNVAISYKDLKEKRVIEEAPFSFLQTRGDIRIHETIYKQLNDRFKFTVRLEDNKIKLEIIPKYNNVLIFDTLYDHYFSLANSTFIGNISTTLHWIKSQDHNNEITFRATPLDNNISLDLEETFIDNTNKENDKLFQKEIKLKHKEQSVKRLYKKDVADPIDNMRKRSFSFHNGSNGTWSVLGKVKPDDDTDYNYYVISNSHVWKVFPPASGITADGNEYKILSNTRFKIPVVLEEPADRSLPHIQPHFNSIDTLNLDGVDFKLESVVDFDNDNFYPNANIFKDTYGDSIKISNGHDPWLLGRADLIVAKVDMSFFFKNFNLETLDSAYYNGRPLNDRQKEIVKFFLNWKTLPMEEISPYNLHLSEYYNLNWFTATYPGLASNNKDSLKGKRYREYLLGNTDFIFDSVNYLGATSRNLLVKWDTKLIDSAGGSSGTTVYDSNGKIAGFIVESTRGAKKDEEGVAGIFAIDGQKYKFFGDGTTPQNPASFYERARLLSYLYPERYDGKNFTKKPKFYNAIEKNNVN</sequence>
<evidence type="ECO:0008006" key="5">
    <source>
        <dbReference type="Google" id="ProtNLM"/>
    </source>
</evidence>
<feature type="chain" id="PRO_5045425756" description="DUF31 domain-containing protein" evidence="2">
    <location>
        <begin position="28"/>
        <end position="1578"/>
    </location>
</feature>
<accession>A0ABY5TU39</accession>
<evidence type="ECO:0000313" key="4">
    <source>
        <dbReference type="Proteomes" id="UP001058364"/>
    </source>
</evidence>